<dbReference type="Proteomes" id="UP000692954">
    <property type="component" value="Unassembled WGS sequence"/>
</dbReference>
<dbReference type="EMBL" id="CAJJDN010000009">
    <property type="protein sequence ID" value="CAD8055755.1"/>
    <property type="molecule type" value="Genomic_DNA"/>
</dbReference>
<keyword evidence="2" id="KW-1185">Reference proteome</keyword>
<evidence type="ECO:0000313" key="2">
    <source>
        <dbReference type="Proteomes" id="UP000692954"/>
    </source>
</evidence>
<proteinExistence type="predicted"/>
<comment type="caution">
    <text evidence="1">The sequence shown here is derived from an EMBL/GenBank/DDBJ whole genome shotgun (WGS) entry which is preliminary data.</text>
</comment>
<name>A0A8S1KPM7_9CILI</name>
<gene>
    <name evidence="1" type="ORF">PSON_ATCC_30995.1.T0090404</name>
</gene>
<protein>
    <submittedName>
        <fullName evidence="1">Uncharacterized protein</fullName>
    </submittedName>
</protein>
<evidence type="ECO:0000313" key="1">
    <source>
        <dbReference type="EMBL" id="CAD8055755.1"/>
    </source>
</evidence>
<sequence length="216" mass="25889">MDVRHSLLNDYLKVLRIIQWINNNNWLKFGTRIIYCHKIGFIIENEKQGYDSDNILIKKKFDVLIGKHNVPKIEEQQQIIHVSEEAIKYSIQLLDFQIQNNFMIRVNQQIKFQQHSFQKVIFNSVNMIPLNPNAVDESIELMFMLPKKQIVLLNDTVQRTIKTISLPQMLLIRYLLEMQILFQEQVNLAISISWLVFRSQNFPRFWQRHQRFSISC</sequence>
<organism evidence="1 2">
    <name type="scientific">Paramecium sonneborni</name>
    <dbReference type="NCBI Taxonomy" id="65129"/>
    <lineage>
        <taxon>Eukaryota</taxon>
        <taxon>Sar</taxon>
        <taxon>Alveolata</taxon>
        <taxon>Ciliophora</taxon>
        <taxon>Intramacronucleata</taxon>
        <taxon>Oligohymenophorea</taxon>
        <taxon>Peniculida</taxon>
        <taxon>Parameciidae</taxon>
        <taxon>Paramecium</taxon>
    </lineage>
</organism>
<dbReference type="AlphaFoldDB" id="A0A8S1KPM7"/>
<accession>A0A8S1KPM7</accession>
<reference evidence="1" key="1">
    <citation type="submission" date="2021-01" db="EMBL/GenBank/DDBJ databases">
        <authorList>
            <consortium name="Genoscope - CEA"/>
            <person name="William W."/>
        </authorList>
    </citation>
    <scope>NUCLEOTIDE SEQUENCE</scope>
</reference>